<dbReference type="InterPro" id="IPR032867">
    <property type="entry name" value="DYW_dom"/>
</dbReference>
<feature type="domain" description="DYW" evidence="3">
    <location>
        <begin position="757"/>
        <end position="849"/>
    </location>
</feature>
<dbReference type="InterPro" id="IPR046849">
    <property type="entry name" value="E2_motif"/>
</dbReference>
<accession>A0A8T0J1I6</accession>
<keyword evidence="6" id="KW-1185">Reference proteome</keyword>
<protein>
    <recommendedName>
        <fullName evidence="3">DYW domain-containing protein</fullName>
    </recommendedName>
</protein>
<dbReference type="Pfam" id="PF01535">
    <property type="entry name" value="PPR"/>
    <property type="match status" value="1"/>
</dbReference>
<dbReference type="AlphaFoldDB" id="A0A8T0J1I6"/>
<organism evidence="5 6">
    <name type="scientific">Ceratodon purpureus</name>
    <name type="common">Fire moss</name>
    <name type="synonym">Dicranum purpureum</name>
    <dbReference type="NCBI Taxonomy" id="3225"/>
    <lineage>
        <taxon>Eukaryota</taxon>
        <taxon>Viridiplantae</taxon>
        <taxon>Streptophyta</taxon>
        <taxon>Embryophyta</taxon>
        <taxon>Bryophyta</taxon>
        <taxon>Bryophytina</taxon>
        <taxon>Bryopsida</taxon>
        <taxon>Dicranidae</taxon>
        <taxon>Pseudoditrichales</taxon>
        <taxon>Ditrichaceae</taxon>
        <taxon>Ceratodon</taxon>
    </lineage>
</organism>
<dbReference type="InterPro" id="IPR002885">
    <property type="entry name" value="PPR_rpt"/>
</dbReference>
<dbReference type="PANTHER" id="PTHR24015">
    <property type="entry name" value="OS07G0578800 PROTEIN-RELATED"/>
    <property type="match status" value="1"/>
</dbReference>
<feature type="repeat" description="PPR" evidence="2">
    <location>
        <begin position="542"/>
        <end position="576"/>
    </location>
</feature>
<dbReference type="InterPro" id="IPR046848">
    <property type="entry name" value="E_motif"/>
</dbReference>
<dbReference type="FunFam" id="1.25.40.10:FF:000381">
    <property type="entry name" value="Pentatricopeptide repeat-containing protein"/>
    <property type="match status" value="1"/>
</dbReference>
<feature type="repeat" description="PPR" evidence="2">
    <location>
        <begin position="577"/>
        <end position="612"/>
    </location>
</feature>
<name>A0A8T0J1I6_CERPU</name>
<evidence type="ECO:0000259" key="3">
    <source>
        <dbReference type="Pfam" id="PF14432"/>
    </source>
</evidence>
<dbReference type="NCBIfam" id="TIGR00756">
    <property type="entry name" value="PPR"/>
    <property type="match status" value="8"/>
</dbReference>
<evidence type="ECO:0000313" key="5">
    <source>
        <dbReference type="EMBL" id="KAG0588553.1"/>
    </source>
</evidence>
<evidence type="ECO:0000313" key="4">
    <source>
        <dbReference type="EMBL" id="KAG0588552.1"/>
    </source>
</evidence>
<dbReference type="SUPFAM" id="SSF48452">
    <property type="entry name" value="TPR-like"/>
    <property type="match status" value="1"/>
</dbReference>
<dbReference type="Pfam" id="PF14432">
    <property type="entry name" value="DYW_deaminase"/>
    <property type="match status" value="1"/>
</dbReference>
<dbReference type="Pfam" id="PF20430">
    <property type="entry name" value="Eplus_motif"/>
    <property type="match status" value="1"/>
</dbReference>
<dbReference type="Pfam" id="PF13041">
    <property type="entry name" value="PPR_2"/>
    <property type="match status" value="5"/>
</dbReference>
<dbReference type="PROSITE" id="PS51375">
    <property type="entry name" value="PPR"/>
    <property type="match status" value="7"/>
</dbReference>
<dbReference type="GO" id="GO:0009451">
    <property type="term" value="P:RNA modification"/>
    <property type="evidence" value="ECO:0007669"/>
    <property type="project" value="InterPro"/>
</dbReference>
<proteinExistence type="predicted"/>
<feature type="repeat" description="PPR" evidence="2">
    <location>
        <begin position="138"/>
        <end position="172"/>
    </location>
</feature>
<comment type="caution">
    <text evidence="5">The sequence shown here is derived from an EMBL/GenBank/DDBJ whole genome shotgun (WGS) entry which is preliminary data.</text>
</comment>
<feature type="repeat" description="PPR" evidence="2">
    <location>
        <begin position="239"/>
        <end position="273"/>
    </location>
</feature>
<reference evidence="5" key="1">
    <citation type="submission" date="2020-06" db="EMBL/GenBank/DDBJ databases">
        <title>WGS assembly of Ceratodon purpureus strain R40.</title>
        <authorList>
            <person name="Carey S.B."/>
            <person name="Jenkins J."/>
            <person name="Shu S."/>
            <person name="Lovell J.T."/>
            <person name="Sreedasyam A."/>
            <person name="Maumus F."/>
            <person name="Tiley G.P."/>
            <person name="Fernandez-Pozo N."/>
            <person name="Barry K."/>
            <person name="Chen C."/>
            <person name="Wang M."/>
            <person name="Lipzen A."/>
            <person name="Daum C."/>
            <person name="Saski C.A."/>
            <person name="Payton A.C."/>
            <person name="Mcbreen J.C."/>
            <person name="Conrad R.E."/>
            <person name="Kollar L.M."/>
            <person name="Olsson S."/>
            <person name="Huttunen S."/>
            <person name="Landis J.B."/>
            <person name="Wickett N.J."/>
            <person name="Johnson M.G."/>
            <person name="Rensing S.A."/>
            <person name="Grimwood J."/>
            <person name="Schmutz J."/>
            <person name="Mcdaniel S.F."/>
        </authorList>
    </citation>
    <scope>NUCLEOTIDE SEQUENCE</scope>
    <source>
        <strain evidence="5">R40</strain>
    </source>
</reference>
<feature type="repeat" description="PPR" evidence="2">
    <location>
        <begin position="340"/>
        <end position="374"/>
    </location>
</feature>
<dbReference type="PANTHER" id="PTHR24015:SF548">
    <property type="entry name" value="OS08G0340900 PROTEIN"/>
    <property type="match status" value="1"/>
</dbReference>
<dbReference type="Gene3D" id="1.25.40.10">
    <property type="entry name" value="Tetratricopeptide repeat domain"/>
    <property type="match status" value="5"/>
</dbReference>
<dbReference type="GO" id="GO:0003723">
    <property type="term" value="F:RNA binding"/>
    <property type="evidence" value="ECO:0007669"/>
    <property type="project" value="InterPro"/>
</dbReference>
<evidence type="ECO:0000313" key="6">
    <source>
        <dbReference type="Proteomes" id="UP000822688"/>
    </source>
</evidence>
<dbReference type="EMBL" id="CM026422">
    <property type="protein sequence ID" value="KAG0588553.1"/>
    <property type="molecule type" value="Genomic_DNA"/>
</dbReference>
<dbReference type="InterPro" id="IPR011990">
    <property type="entry name" value="TPR-like_helical_dom_sf"/>
</dbReference>
<keyword evidence="1" id="KW-0677">Repeat</keyword>
<dbReference type="Pfam" id="PF20431">
    <property type="entry name" value="E_motif"/>
    <property type="match status" value="1"/>
</dbReference>
<evidence type="ECO:0000256" key="1">
    <source>
        <dbReference type="ARBA" id="ARBA00022737"/>
    </source>
</evidence>
<sequence length="849" mass="93437">MRCVFWGSSLGGLENLQTAMRVCGANVVVLSSRLRGTVRLPVPSGRHGSTVAPGAGADDVLRGLREQGGRVDSRTYVKLLQRCMELRDVALGERVRDHIVRSGRQLNVYELNTLVKLYSLCGSADDARRVFDGVVDKTVVSWNAMIAGYARLGRVKDAFTLFRQMLDEGLEPNTITYLTVLDACSSPAALEWGKGVHARALDAGFVSDFRVGTALVNMYVKGGSMEDARRVFDGLVKRDVSAFNAMIGGYAKNGDGDQAFEVFRLMQREGTKPNRISYLSILDACSGPDGLAWGKAVHAQCVKFGLADDIRVATALLRMYTKCGSIEDARNVFDNMAVRDVVSWTVMIEGYAESGHIEDAFGVFAMMREGGIQPDKVTYMHVLNACASSADLKSGREVHSEVERAGFGSDLLVSTALIHMYAKCGAVKDARRVFDSMSERDVVSWSAMIGGYAEAGCGEEAFEIFQQMKLQGVEPERVTYINILNVCVNPGVLDLGKEIHSEVVEAGLASHIPLGNALINMYAKCGSIEGACQVFDGMSRRDVITWNAMIGGYAQHGCAREAVNLFERMLEERVRPNSVTFVGVLSACSRAGFVTEGRQFFTSALRDHGIVPTMELYGCMVDLLGRAGQLEEAEQLINDMPLEATASIWSSLLGACRIHGNLEIAERAAERCLMMDPREGAVYVQLSHMYAAAGMWDNVAKVRKVMEDRGVKKEQGCTWIRIDGKVHTFVTEDRSHPQVREIYTELARLMREIKREGHVPLTENVLHDVGEQQKEEAISYHSEKLAIAYGIMSTPPTTPIHIYKNLRVCADCHSASKFISKVAGREIIARDASRFHHFKNGVCSCGDYW</sequence>
<gene>
    <name evidence="4" type="ORF">KC19_2G251400</name>
    <name evidence="5" type="ORF">KC19_2G251500</name>
</gene>
<dbReference type="Proteomes" id="UP000822688">
    <property type="component" value="Chromosome 2"/>
</dbReference>
<feature type="repeat" description="PPR" evidence="2">
    <location>
        <begin position="410"/>
        <end position="440"/>
    </location>
</feature>
<dbReference type="GO" id="GO:0008270">
    <property type="term" value="F:zinc ion binding"/>
    <property type="evidence" value="ECO:0007669"/>
    <property type="project" value="InterPro"/>
</dbReference>
<dbReference type="InterPro" id="IPR046960">
    <property type="entry name" value="PPR_At4g14850-like_plant"/>
</dbReference>
<evidence type="ECO:0000256" key="2">
    <source>
        <dbReference type="PROSITE-ProRule" id="PRU00708"/>
    </source>
</evidence>
<dbReference type="FunFam" id="1.25.40.10:FF:000031">
    <property type="entry name" value="Pentatricopeptide repeat-containing protein mitochondrial"/>
    <property type="match status" value="4"/>
</dbReference>
<feature type="repeat" description="PPR" evidence="2">
    <location>
        <begin position="441"/>
        <end position="475"/>
    </location>
</feature>
<dbReference type="EMBL" id="CM026422">
    <property type="protein sequence ID" value="KAG0588552.1"/>
    <property type="molecule type" value="Genomic_DNA"/>
</dbReference>
<dbReference type="FunFam" id="1.25.40.10:FF:000366">
    <property type="entry name" value="Pentatricopeptide (PPR) repeat-containing protein"/>
    <property type="match status" value="1"/>
</dbReference>